<organism evidence="2 3">
    <name type="scientific">Corynebacterium endometrii</name>
    <dbReference type="NCBI Taxonomy" id="2488819"/>
    <lineage>
        <taxon>Bacteria</taxon>
        <taxon>Bacillati</taxon>
        <taxon>Actinomycetota</taxon>
        <taxon>Actinomycetes</taxon>
        <taxon>Mycobacteriales</taxon>
        <taxon>Corynebacteriaceae</taxon>
        <taxon>Corynebacterium</taxon>
    </lineage>
</organism>
<proteinExistence type="predicted"/>
<dbReference type="AlphaFoldDB" id="A0A4P7QF34"/>
<dbReference type="Proteomes" id="UP000296352">
    <property type="component" value="Chromosome"/>
</dbReference>
<evidence type="ECO:0000313" key="2">
    <source>
        <dbReference type="EMBL" id="QCB28302.1"/>
    </source>
</evidence>
<dbReference type="PANTHER" id="PTHR37292:SF2">
    <property type="entry name" value="DUF262 DOMAIN-CONTAINING PROTEIN"/>
    <property type="match status" value="1"/>
</dbReference>
<dbReference type="PANTHER" id="PTHR37292">
    <property type="entry name" value="VNG6097C"/>
    <property type="match status" value="1"/>
</dbReference>
<accession>A0A4P7QF34</accession>
<feature type="domain" description="GmrSD restriction endonucleases N-terminal" evidence="1">
    <location>
        <begin position="10"/>
        <end position="255"/>
    </location>
</feature>
<name>A0A4P7QF34_9CORY</name>
<sequence precursor="true">MGFTTPNYGLTDLFSRIDRGDLQLPDFQRAYAWDVDRIRSLIVTVLRGYPMGALMALDTRNEPMRFRPRPLSGAPDTGENPGLLLLDGQQRLTTLYHCFRGNGQVNTTDFRGKEITRSFFVDVHSAVSEGLMPDEAVFAVDAEGHVRSHFGPRVEGSLLDKEVALAHGCLPVAALLTEEGTSMLFELVFATSDTPERREEIAAFNNRILRPLAGYRTPMIRLARETGRAGVGSIFAQANSAGLQMDVFELLTAVFANEREDFRLGEHWRDVEAQLRRFPALDGIGRTEFLQAVSLYVTATTGQAGGQREDILRLSLDQYLEGAEAMVPAFASVAEFFARRCIFTRDQVPYTAQVIPLAVILAQLGGHTDVLANEQARDRINQWFWCGVFGELYGSSAVKLRSARDVVEVTRWARGETEEKPKTVVDATFYESRFLTANDADAIYHAFYSLLMARGARDWRSAQPFDRHTVADLVPGFHWIYPREWCESHGVDPQLAGSVLNLAPMGKRTWVVIDGRAPKRYLPRVQSKSLMEDSEFDAVLESHEIDPELVRRDDPQEFWDDRRARFTGIIEYAMDKPVVRDMDGV</sequence>
<dbReference type="RefSeq" id="WP_136141061.1">
    <property type="nucleotide sequence ID" value="NZ_CP039247.1"/>
</dbReference>
<dbReference type="OrthoDB" id="9787127at2"/>
<dbReference type="InterPro" id="IPR004919">
    <property type="entry name" value="GmrSD_N"/>
</dbReference>
<dbReference type="KEGG" id="cee:CENDO_05065"/>
<reference evidence="2 3" key="1">
    <citation type="submission" date="2019-04" db="EMBL/GenBank/DDBJ databases">
        <title>Corynebacterium endometrii sp. nov., isolated from the uterus of a cow with endometritis.</title>
        <authorList>
            <person name="Ballas P."/>
            <person name="Ruckert C."/>
            <person name="Wagener K."/>
            <person name="Drillich M."/>
            <person name="Kaempfer P."/>
            <person name="Busse H.-J."/>
            <person name="Ehling-Schulz M."/>
        </authorList>
    </citation>
    <scope>NUCLEOTIDE SEQUENCE [LARGE SCALE GENOMIC DNA]</scope>
    <source>
        <strain evidence="2 3">LMM-1653</strain>
    </source>
</reference>
<dbReference type="Pfam" id="PF03235">
    <property type="entry name" value="GmrSD_N"/>
    <property type="match status" value="1"/>
</dbReference>
<evidence type="ECO:0000259" key="1">
    <source>
        <dbReference type="Pfam" id="PF03235"/>
    </source>
</evidence>
<dbReference type="EMBL" id="CP039247">
    <property type="protein sequence ID" value="QCB28302.1"/>
    <property type="molecule type" value="Genomic_DNA"/>
</dbReference>
<keyword evidence="3" id="KW-1185">Reference proteome</keyword>
<gene>
    <name evidence="2" type="ORF">CENDO_05065</name>
</gene>
<protein>
    <recommendedName>
        <fullName evidence="1">GmrSD restriction endonucleases N-terminal domain-containing protein</fullName>
    </recommendedName>
</protein>
<evidence type="ECO:0000313" key="3">
    <source>
        <dbReference type="Proteomes" id="UP000296352"/>
    </source>
</evidence>